<keyword evidence="2 5" id="KW-0812">Transmembrane</keyword>
<evidence type="ECO:0000256" key="2">
    <source>
        <dbReference type="ARBA" id="ARBA00022692"/>
    </source>
</evidence>
<gene>
    <name evidence="7" type="ORF">S01H1_18632</name>
</gene>
<dbReference type="GO" id="GO:0016020">
    <property type="term" value="C:membrane"/>
    <property type="evidence" value="ECO:0007669"/>
    <property type="project" value="UniProtKB-SubCell"/>
</dbReference>
<sequence length="140" mass="16474">MQLKALLILLLAFLIQEAKSFKKYIVWMYAAIISFGIYRLLFTKTWYYFLYARGAVWLETFKLSLQHPIIGWGLGTYKAIFNALVRGHFEAEGVWENAHNEPVEAFMEIGLIGIIPLTLFVLYLLEIKIHRKGRWQFRIT</sequence>
<protein>
    <recommendedName>
        <fullName evidence="6">O-antigen ligase-related domain-containing protein</fullName>
    </recommendedName>
</protein>
<evidence type="ECO:0000256" key="4">
    <source>
        <dbReference type="ARBA" id="ARBA00023136"/>
    </source>
</evidence>
<evidence type="ECO:0000259" key="6">
    <source>
        <dbReference type="Pfam" id="PF04932"/>
    </source>
</evidence>
<keyword evidence="3 5" id="KW-1133">Transmembrane helix</keyword>
<dbReference type="Pfam" id="PF04932">
    <property type="entry name" value="Wzy_C"/>
    <property type="match status" value="1"/>
</dbReference>
<reference evidence="7" key="1">
    <citation type="journal article" date="2014" name="Front. Microbiol.">
        <title>High frequency of phylogenetically diverse reductive dehalogenase-homologous genes in deep subseafloor sedimentary metagenomes.</title>
        <authorList>
            <person name="Kawai M."/>
            <person name="Futagami T."/>
            <person name="Toyoda A."/>
            <person name="Takaki Y."/>
            <person name="Nishi S."/>
            <person name="Hori S."/>
            <person name="Arai W."/>
            <person name="Tsubouchi T."/>
            <person name="Morono Y."/>
            <person name="Uchiyama I."/>
            <person name="Ito T."/>
            <person name="Fujiyama A."/>
            <person name="Inagaki F."/>
            <person name="Takami H."/>
        </authorList>
    </citation>
    <scope>NUCLEOTIDE SEQUENCE</scope>
    <source>
        <strain evidence="7">Expedition CK06-06</strain>
    </source>
</reference>
<evidence type="ECO:0000256" key="3">
    <source>
        <dbReference type="ARBA" id="ARBA00022989"/>
    </source>
</evidence>
<organism evidence="7">
    <name type="scientific">marine sediment metagenome</name>
    <dbReference type="NCBI Taxonomy" id="412755"/>
    <lineage>
        <taxon>unclassified sequences</taxon>
        <taxon>metagenomes</taxon>
        <taxon>ecological metagenomes</taxon>
    </lineage>
</organism>
<name>X0T240_9ZZZZ</name>
<feature type="transmembrane region" description="Helical" evidence="5">
    <location>
        <begin position="30"/>
        <end position="51"/>
    </location>
</feature>
<evidence type="ECO:0000256" key="1">
    <source>
        <dbReference type="ARBA" id="ARBA00004141"/>
    </source>
</evidence>
<dbReference type="InterPro" id="IPR007016">
    <property type="entry name" value="O-antigen_ligase-rel_domated"/>
</dbReference>
<dbReference type="AlphaFoldDB" id="X0T240"/>
<feature type="domain" description="O-antigen ligase-related" evidence="6">
    <location>
        <begin position="5"/>
        <end position="115"/>
    </location>
</feature>
<dbReference type="EMBL" id="BARS01009978">
    <property type="protein sequence ID" value="GAF82247.1"/>
    <property type="molecule type" value="Genomic_DNA"/>
</dbReference>
<keyword evidence="4 5" id="KW-0472">Membrane</keyword>
<proteinExistence type="predicted"/>
<comment type="subcellular location">
    <subcellularLocation>
        <location evidence="1">Membrane</location>
        <topology evidence="1">Multi-pass membrane protein</topology>
    </subcellularLocation>
</comment>
<evidence type="ECO:0000256" key="5">
    <source>
        <dbReference type="SAM" id="Phobius"/>
    </source>
</evidence>
<accession>X0T240</accession>
<feature type="non-terminal residue" evidence="7">
    <location>
        <position position="140"/>
    </location>
</feature>
<evidence type="ECO:0000313" key="7">
    <source>
        <dbReference type="EMBL" id="GAF82247.1"/>
    </source>
</evidence>
<feature type="transmembrane region" description="Helical" evidence="5">
    <location>
        <begin position="105"/>
        <end position="125"/>
    </location>
</feature>
<comment type="caution">
    <text evidence="7">The sequence shown here is derived from an EMBL/GenBank/DDBJ whole genome shotgun (WGS) entry which is preliminary data.</text>
</comment>
<feature type="transmembrane region" description="Helical" evidence="5">
    <location>
        <begin position="63"/>
        <end position="85"/>
    </location>
</feature>